<dbReference type="NCBIfam" id="TIGR00177">
    <property type="entry name" value="molyb_syn"/>
    <property type="match status" value="1"/>
</dbReference>
<dbReference type="InterPro" id="IPR012245">
    <property type="entry name" value="MoaB"/>
</dbReference>
<accession>A0A1W2BUW7</accession>
<feature type="domain" description="MoaB/Mog" evidence="6">
    <location>
        <begin position="17"/>
        <end position="161"/>
    </location>
</feature>
<dbReference type="EMBL" id="FWXY01000009">
    <property type="protein sequence ID" value="SMC76780.1"/>
    <property type="molecule type" value="Genomic_DNA"/>
</dbReference>
<keyword evidence="5" id="KW-0501">Molybdenum cofactor biosynthesis</keyword>
<comment type="function">
    <text evidence="1 5">May be involved in the biosynthesis of molybdopterin.</text>
</comment>
<dbReference type="CDD" id="cd00886">
    <property type="entry name" value="MogA_MoaB"/>
    <property type="match status" value="1"/>
</dbReference>
<keyword evidence="8" id="KW-1185">Reference proteome</keyword>
<evidence type="ECO:0000259" key="6">
    <source>
        <dbReference type="SMART" id="SM00852"/>
    </source>
</evidence>
<dbReference type="Pfam" id="PF00994">
    <property type="entry name" value="MoCF_biosynth"/>
    <property type="match status" value="1"/>
</dbReference>
<dbReference type="AlphaFoldDB" id="A0A1W2BUW7"/>
<sequence>MSTLLHKKETPRNIRLAIVSVSTTRGIAEDKSGIWMKKQIKKEGHETVVHHVVTDEINAIQEMVKHVVNDVEPHVILMSGGTGLSPRDVTVEAVSPLFTKELTAFGPLFAQLSFDQIDSAAIMSRATAGIIGNTIVFSMPGSLNACKLACQSLIFPELGHLVKHLSEAP</sequence>
<reference evidence="7 8" key="1">
    <citation type="submission" date="2017-04" db="EMBL/GenBank/DDBJ databases">
        <authorList>
            <person name="Afonso C.L."/>
            <person name="Miller P.J."/>
            <person name="Scott M.A."/>
            <person name="Spackman E."/>
            <person name="Goraichik I."/>
            <person name="Dimitrov K.M."/>
            <person name="Suarez D.L."/>
            <person name="Swayne D.E."/>
        </authorList>
    </citation>
    <scope>NUCLEOTIDE SEQUENCE [LARGE SCALE GENOMIC DNA]</scope>
    <source>
        <strain evidence="7 8">DSM 3385</strain>
    </source>
</reference>
<evidence type="ECO:0000256" key="5">
    <source>
        <dbReference type="PIRNR" id="PIRNR006443"/>
    </source>
</evidence>
<dbReference type="FunFam" id="3.40.980.10:FF:000006">
    <property type="entry name" value="Molybdenum cofactor biosynthesis protein B"/>
    <property type="match status" value="1"/>
</dbReference>
<evidence type="ECO:0000313" key="7">
    <source>
        <dbReference type="EMBL" id="SMC76780.1"/>
    </source>
</evidence>
<keyword evidence="7" id="KW-0808">Transferase</keyword>
<proteinExistence type="inferred from homology"/>
<dbReference type="PANTHER" id="PTHR43232">
    <property type="entry name" value="MOLYBDENUM COFACTOR BIOSYNTHESIS PROTEIN B"/>
    <property type="match status" value="1"/>
</dbReference>
<dbReference type="PIRSF" id="PIRSF006443">
    <property type="entry name" value="MoaB"/>
    <property type="match status" value="1"/>
</dbReference>
<comment type="pathway">
    <text evidence="2 5">Cofactor biosynthesis; molybdopterin biosynthesis.</text>
</comment>
<dbReference type="PANTHER" id="PTHR43232:SF2">
    <property type="entry name" value="MOLYBDENUM COFACTOR BIOSYNTHESIS PROTEIN B"/>
    <property type="match status" value="1"/>
</dbReference>
<protein>
    <recommendedName>
        <fullName evidence="4 5">Molybdenum cofactor biosynthesis protein B</fullName>
    </recommendedName>
</protein>
<dbReference type="Proteomes" id="UP000192418">
    <property type="component" value="Unassembled WGS sequence"/>
</dbReference>
<dbReference type="GO" id="GO:0006777">
    <property type="term" value="P:Mo-molybdopterin cofactor biosynthetic process"/>
    <property type="evidence" value="ECO:0007669"/>
    <property type="project" value="UniProtKB-UniRule"/>
</dbReference>
<dbReference type="STRING" id="1121400.SAMN02746065_109163"/>
<dbReference type="GO" id="GO:0005829">
    <property type="term" value="C:cytosol"/>
    <property type="evidence" value="ECO:0007669"/>
    <property type="project" value="TreeGrafter"/>
</dbReference>
<gene>
    <name evidence="7" type="ORF">SAMN02746065_109163</name>
</gene>
<evidence type="ECO:0000256" key="2">
    <source>
        <dbReference type="ARBA" id="ARBA00005046"/>
    </source>
</evidence>
<dbReference type="UniPathway" id="UPA00344"/>
<evidence type="ECO:0000256" key="3">
    <source>
        <dbReference type="ARBA" id="ARBA00006112"/>
    </source>
</evidence>
<dbReference type="InterPro" id="IPR036425">
    <property type="entry name" value="MoaB/Mog-like_dom_sf"/>
</dbReference>
<dbReference type="InterPro" id="IPR001453">
    <property type="entry name" value="MoaB/Mog_dom"/>
</dbReference>
<evidence type="ECO:0000256" key="4">
    <source>
        <dbReference type="ARBA" id="ARBA00015262"/>
    </source>
</evidence>
<name>A0A1W2BUW7_9BACT</name>
<dbReference type="GO" id="GO:0016779">
    <property type="term" value="F:nucleotidyltransferase activity"/>
    <property type="evidence" value="ECO:0007669"/>
    <property type="project" value="UniProtKB-KW"/>
</dbReference>
<evidence type="ECO:0000313" key="8">
    <source>
        <dbReference type="Proteomes" id="UP000192418"/>
    </source>
</evidence>
<dbReference type="RefSeq" id="WP_084069080.1">
    <property type="nucleotide sequence ID" value="NZ_FWXY01000009.1"/>
</dbReference>
<dbReference type="SUPFAM" id="SSF53218">
    <property type="entry name" value="Molybdenum cofactor biosynthesis proteins"/>
    <property type="match status" value="1"/>
</dbReference>
<dbReference type="OrthoDB" id="9784492at2"/>
<comment type="similarity">
    <text evidence="3 5">Belongs to the MoaB/Mog family.</text>
</comment>
<keyword evidence="7" id="KW-0548">Nucleotidyltransferase</keyword>
<organism evidence="7 8">
    <name type="scientific">Desulfocicer vacuolatum DSM 3385</name>
    <dbReference type="NCBI Taxonomy" id="1121400"/>
    <lineage>
        <taxon>Bacteria</taxon>
        <taxon>Pseudomonadati</taxon>
        <taxon>Thermodesulfobacteriota</taxon>
        <taxon>Desulfobacteria</taxon>
        <taxon>Desulfobacterales</taxon>
        <taxon>Desulfobacteraceae</taxon>
        <taxon>Desulfocicer</taxon>
    </lineage>
</organism>
<dbReference type="SMART" id="SM00852">
    <property type="entry name" value="MoCF_biosynth"/>
    <property type="match status" value="1"/>
</dbReference>
<dbReference type="Gene3D" id="3.40.980.10">
    <property type="entry name" value="MoaB/Mog-like domain"/>
    <property type="match status" value="1"/>
</dbReference>
<evidence type="ECO:0000256" key="1">
    <source>
        <dbReference type="ARBA" id="ARBA00003487"/>
    </source>
</evidence>